<accession>A0A8S5MME9</accession>
<proteinExistence type="predicted"/>
<evidence type="ECO:0000313" key="1">
    <source>
        <dbReference type="EMBL" id="DAD83549.1"/>
    </source>
</evidence>
<protein>
    <submittedName>
        <fullName evidence="1">Uncharacterized protein</fullName>
    </submittedName>
</protein>
<dbReference type="EMBL" id="BK014938">
    <property type="protein sequence ID" value="DAD83549.1"/>
    <property type="molecule type" value="Genomic_DNA"/>
</dbReference>
<name>A0A8S5MME9_9CAUD</name>
<sequence length="135" mass="15702">MTNEEIKKKRDEIYKILLSKCACITLNDEVNTKNFTSMEATKIVNFLESSKREEIIIFYVGLNLNETSYQRLTQECGVDNRFQAIETKHHVLTFRIFKEGCRVIFANCNDNDNDKEPCVIAKLDDLPLLFEVSEI</sequence>
<organism evidence="1">
    <name type="scientific">Siphoviridae sp. ctxc31</name>
    <dbReference type="NCBI Taxonomy" id="2826520"/>
    <lineage>
        <taxon>Viruses</taxon>
        <taxon>Duplodnaviria</taxon>
        <taxon>Heunggongvirae</taxon>
        <taxon>Uroviricota</taxon>
        <taxon>Caudoviricetes</taxon>
    </lineage>
</organism>
<reference evidence="1" key="1">
    <citation type="journal article" date="2021" name="Proc. Natl. Acad. Sci. U.S.A.">
        <title>A Catalog of Tens of Thousands of Viruses from Human Metagenomes Reveals Hidden Associations with Chronic Diseases.</title>
        <authorList>
            <person name="Tisza M.J."/>
            <person name="Buck C.B."/>
        </authorList>
    </citation>
    <scope>NUCLEOTIDE SEQUENCE</scope>
    <source>
        <strain evidence="1">Ctxc31</strain>
    </source>
</reference>